<dbReference type="PANTHER" id="PTHR48043:SF50">
    <property type="entry name" value="UDP-GLUCURONOSYLTRANSFERASE"/>
    <property type="match status" value="1"/>
</dbReference>
<dbReference type="CDD" id="cd03784">
    <property type="entry name" value="GT1_Gtf-like"/>
    <property type="match status" value="1"/>
</dbReference>
<keyword evidence="13" id="KW-1185">Reference proteome</keyword>
<dbReference type="Proteomes" id="UP000494206">
    <property type="component" value="Unassembled WGS sequence"/>
</dbReference>
<evidence type="ECO:0000313" key="13">
    <source>
        <dbReference type="Proteomes" id="UP000494206"/>
    </source>
</evidence>
<dbReference type="InterPro" id="IPR050271">
    <property type="entry name" value="UDP-glycosyltransferase"/>
</dbReference>
<keyword evidence="6 11" id="KW-0732">Signal</keyword>
<dbReference type="FunFam" id="3.40.50.2000:FF:000038">
    <property type="entry name" value="UDP-GlucuronosylTransferase"/>
    <property type="match status" value="1"/>
</dbReference>
<evidence type="ECO:0000256" key="9">
    <source>
        <dbReference type="ARBA" id="ARBA00047475"/>
    </source>
</evidence>
<dbReference type="Gene3D" id="3.40.50.2000">
    <property type="entry name" value="Glycogen Phosphorylase B"/>
    <property type="match status" value="2"/>
</dbReference>
<keyword evidence="3 10" id="KW-0328">Glycosyltransferase</keyword>
<accession>A0A8S1F9X6</accession>
<evidence type="ECO:0000256" key="1">
    <source>
        <dbReference type="ARBA" id="ARBA00004167"/>
    </source>
</evidence>
<dbReference type="EMBL" id="CADEPM010000007">
    <property type="protein sequence ID" value="CAB3408963.1"/>
    <property type="molecule type" value="Genomic_DNA"/>
</dbReference>
<proteinExistence type="inferred from homology"/>
<evidence type="ECO:0000313" key="12">
    <source>
        <dbReference type="EMBL" id="CAB3408963.1"/>
    </source>
</evidence>
<keyword evidence="5 11" id="KW-0812">Transmembrane</keyword>
<dbReference type="Pfam" id="PF00201">
    <property type="entry name" value="UDPGT"/>
    <property type="match status" value="1"/>
</dbReference>
<evidence type="ECO:0000256" key="11">
    <source>
        <dbReference type="RuleBase" id="RU362059"/>
    </source>
</evidence>
<gene>
    <name evidence="12" type="ORF">CBOVIS_LOCUS10679</name>
</gene>
<evidence type="ECO:0000256" key="5">
    <source>
        <dbReference type="ARBA" id="ARBA00022692"/>
    </source>
</evidence>
<evidence type="ECO:0000256" key="10">
    <source>
        <dbReference type="RuleBase" id="RU003718"/>
    </source>
</evidence>
<comment type="caution">
    <text evidence="12">The sequence shown here is derived from an EMBL/GenBank/DDBJ whole genome shotgun (WGS) entry which is preliminary data.</text>
</comment>
<dbReference type="GO" id="GO:0016020">
    <property type="term" value="C:membrane"/>
    <property type="evidence" value="ECO:0007669"/>
    <property type="project" value="UniProtKB-SubCell"/>
</dbReference>
<evidence type="ECO:0000256" key="4">
    <source>
        <dbReference type="ARBA" id="ARBA00022679"/>
    </source>
</evidence>
<protein>
    <recommendedName>
        <fullName evidence="11">UDP-glucuronosyltransferase</fullName>
        <ecNumber evidence="11">2.4.1.17</ecNumber>
    </recommendedName>
</protein>
<dbReference type="OrthoDB" id="5835829at2759"/>
<feature type="signal peptide" evidence="11">
    <location>
        <begin position="1"/>
        <end position="17"/>
    </location>
</feature>
<sequence>MIPYLAAIILLMPLIDALNVLVYSPTFAGSHMNFMGTIADTLTDAGHNVTFLVPVADDTKKTQFGVQSTKSVILVELADELRKKQNVADDFLGAAWLAETTPESMDEGNRWFTEMMVNTYRNLLQNREALQTLASIKYDVFIAEPMSQCGIAIAWHLGITKQIIASSPVLLDFVLPLTGEPEELSYVPSFASQSADRMSIVERYQNLRFSMAVTRQMTRLFAREHQLFGEIIGGDLPRWQDLFAIASIIFTNSNAFLDFPRPVIQKTVPIGGIAMDLDKIRATTMSKEWDEVLNRRPKTMLVSFGTMTKSSVMPNSYRQNLLNVFASFAKVTFIWKYETDDLEWANGVDNIHFSKWVPQPALLADHRLSAFLTHGGLGSTNELAYSGKPAITVPVLGDQMRNSLMLARHESSIIIRHKSQLENFAIMKEAIEQILFNETFAINAQRLAAMLQNQPLKPKELVVKYVEFVGNYGPLTKLDPYSRQLNYFQRTMLDIYLLIGSAYFVVFSVVLYVLYKAHNFLRMRLLKSKSE</sequence>
<keyword evidence="4 10" id="KW-0808">Transferase</keyword>
<comment type="similarity">
    <text evidence="2 10">Belongs to the UDP-glycosyltransferase family.</text>
</comment>
<keyword evidence="8 11" id="KW-0472">Membrane</keyword>
<comment type="catalytic activity">
    <reaction evidence="9 11">
        <text>glucuronate acceptor + UDP-alpha-D-glucuronate = acceptor beta-D-glucuronoside + UDP + H(+)</text>
        <dbReference type="Rhea" id="RHEA:21032"/>
        <dbReference type="ChEBI" id="CHEBI:15378"/>
        <dbReference type="ChEBI" id="CHEBI:58052"/>
        <dbReference type="ChEBI" id="CHEBI:58223"/>
        <dbReference type="ChEBI" id="CHEBI:132367"/>
        <dbReference type="ChEBI" id="CHEBI:132368"/>
        <dbReference type="EC" id="2.4.1.17"/>
    </reaction>
</comment>
<dbReference type="SUPFAM" id="SSF53756">
    <property type="entry name" value="UDP-Glycosyltransferase/glycogen phosphorylase"/>
    <property type="match status" value="1"/>
</dbReference>
<dbReference type="AlphaFoldDB" id="A0A8S1F9X6"/>
<evidence type="ECO:0000256" key="7">
    <source>
        <dbReference type="ARBA" id="ARBA00022989"/>
    </source>
</evidence>
<evidence type="ECO:0000256" key="2">
    <source>
        <dbReference type="ARBA" id="ARBA00009995"/>
    </source>
</evidence>
<dbReference type="GO" id="GO:0015020">
    <property type="term" value="F:glucuronosyltransferase activity"/>
    <property type="evidence" value="ECO:0007669"/>
    <property type="project" value="UniProtKB-EC"/>
</dbReference>
<dbReference type="PROSITE" id="PS00375">
    <property type="entry name" value="UDPGT"/>
    <property type="match status" value="1"/>
</dbReference>
<dbReference type="InterPro" id="IPR002213">
    <property type="entry name" value="UDP_glucos_trans"/>
</dbReference>
<feature type="chain" id="PRO_5035970035" description="UDP-glucuronosyltransferase" evidence="11">
    <location>
        <begin position="18"/>
        <end position="531"/>
    </location>
</feature>
<organism evidence="12 13">
    <name type="scientific">Caenorhabditis bovis</name>
    <dbReference type="NCBI Taxonomy" id="2654633"/>
    <lineage>
        <taxon>Eukaryota</taxon>
        <taxon>Metazoa</taxon>
        <taxon>Ecdysozoa</taxon>
        <taxon>Nematoda</taxon>
        <taxon>Chromadorea</taxon>
        <taxon>Rhabditida</taxon>
        <taxon>Rhabditina</taxon>
        <taxon>Rhabditomorpha</taxon>
        <taxon>Rhabditoidea</taxon>
        <taxon>Rhabditidae</taxon>
        <taxon>Peloderinae</taxon>
        <taxon>Caenorhabditis</taxon>
    </lineage>
</organism>
<dbReference type="EC" id="2.4.1.17" evidence="11"/>
<evidence type="ECO:0000256" key="6">
    <source>
        <dbReference type="ARBA" id="ARBA00022729"/>
    </source>
</evidence>
<feature type="transmembrane region" description="Helical" evidence="11">
    <location>
        <begin position="495"/>
        <end position="515"/>
    </location>
</feature>
<evidence type="ECO:0000256" key="3">
    <source>
        <dbReference type="ARBA" id="ARBA00022676"/>
    </source>
</evidence>
<comment type="subcellular location">
    <subcellularLocation>
        <location evidence="1 11">Membrane</location>
        <topology evidence="1 11">Single-pass membrane protein</topology>
    </subcellularLocation>
</comment>
<evidence type="ECO:0000256" key="8">
    <source>
        <dbReference type="ARBA" id="ARBA00023136"/>
    </source>
</evidence>
<dbReference type="PANTHER" id="PTHR48043">
    <property type="entry name" value="EG:EG0003.4 PROTEIN-RELATED"/>
    <property type="match status" value="1"/>
</dbReference>
<keyword evidence="7 11" id="KW-1133">Transmembrane helix</keyword>
<name>A0A8S1F9X6_9PELO</name>
<dbReference type="InterPro" id="IPR035595">
    <property type="entry name" value="UDP_glycos_trans_CS"/>
</dbReference>
<reference evidence="12 13" key="1">
    <citation type="submission" date="2020-04" db="EMBL/GenBank/DDBJ databases">
        <authorList>
            <person name="Laetsch R D."/>
            <person name="Stevens L."/>
            <person name="Kumar S."/>
            <person name="Blaxter L. M."/>
        </authorList>
    </citation>
    <scope>NUCLEOTIDE SEQUENCE [LARGE SCALE GENOMIC DNA]</scope>
</reference>